<keyword evidence="2" id="KW-1185">Reference proteome</keyword>
<dbReference type="Proteomes" id="UP000004277">
    <property type="component" value="Unassembled WGS sequence"/>
</dbReference>
<name>A0ACD3STT0_9BURK</name>
<accession>A0ACD3STT0</accession>
<reference evidence="1" key="1">
    <citation type="submission" date="2019-05" db="EMBL/GenBank/DDBJ databases">
        <title>Revised genome assembly of Burkholderiaceae (previously Ralstonia) sp. PBA.</title>
        <authorList>
            <person name="Gan H.M."/>
        </authorList>
    </citation>
    <scope>NUCLEOTIDE SEQUENCE</scope>
    <source>
        <strain evidence="1">PBA</strain>
    </source>
</reference>
<sequence>MTFFAVLFALVIEQFRALSHDNPVHEMVRGLARRSVRAFDAGSRHDAIFAWCAVVLPLVLGAWIIDAILASAGFALSFLWNVLLLYLTLGFRQFSHYFTDIHDALNRDDLIAARALLREWTGLDTVDMPVREVCRHTLEHAIIAVHRHVFGVFFWFLLPIGPAGVVLYRVAEYLARHWSVSAPEHSPVLGEFAARAFYVLDWVPARLTSIGFAIVGNFEDAIYAWRNHVRRWDDAVNGILLASGGGALGVRLGIPPAEPDVQMVLSNDFGTDFDAEPAPEVQPLEFTQEPTPRTLQSAVGLVWRAVVLWMVLLAMLSLAVWLG</sequence>
<organism evidence="1 2">
    <name type="scientific">Imbroritus primus</name>
    <dbReference type="NCBI Taxonomy" id="3058603"/>
    <lineage>
        <taxon>Bacteria</taxon>
        <taxon>Pseudomonadati</taxon>
        <taxon>Pseudomonadota</taxon>
        <taxon>Betaproteobacteria</taxon>
        <taxon>Burkholderiales</taxon>
        <taxon>Burkholderiaceae</taxon>
        <taxon>Imbroritus</taxon>
    </lineage>
</organism>
<protein>
    <submittedName>
        <fullName evidence="1">CobD/CbiB family protein</fullName>
    </submittedName>
</protein>
<evidence type="ECO:0000313" key="1">
    <source>
        <dbReference type="EMBL" id="TMS59637.1"/>
    </source>
</evidence>
<gene>
    <name evidence="1" type="ORF">MW7_001895</name>
</gene>
<comment type="caution">
    <text evidence="1">The sequence shown here is derived from an EMBL/GenBank/DDBJ whole genome shotgun (WGS) entry which is preliminary data.</text>
</comment>
<proteinExistence type="predicted"/>
<dbReference type="EMBL" id="AKCV02000006">
    <property type="protein sequence ID" value="TMS59637.1"/>
    <property type="molecule type" value="Genomic_DNA"/>
</dbReference>
<evidence type="ECO:0000313" key="2">
    <source>
        <dbReference type="Proteomes" id="UP000004277"/>
    </source>
</evidence>